<keyword evidence="8" id="KW-0472">Membrane</keyword>
<comment type="catalytic activity">
    <reaction evidence="1">
        <text>ATP + protein L-histidine = ADP + protein N-phospho-L-histidine.</text>
        <dbReference type="EC" id="2.7.13.3"/>
    </reaction>
</comment>
<dbReference type="SMART" id="SM00387">
    <property type="entry name" value="HATPase_c"/>
    <property type="match status" value="1"/>
</dbReference>
<keyword evidence="8" id="KW-1133">Transmembrane helix</keyword>
<dbReference type="InterPro" id="IPR003594">
    <property type="entry name" value="HATPase_dom"/>
</dbReference>
<proteinExistence type="predicted"/>
<evidence type="ECO:0000313" key="11">
    <source>
        <dbReference type="Proteomes" id="UP000267077"/>
    </source>
</evidence>
<keyword evidence="7" id="KW-0902">Two-component regulatory system</keyword>
<evidence type="ECO:0000256" key="5">
    <source>
        <dbReference type="ARBA" id="ARBA00022777"/>
    </source>
</evidence>
<gene>
    <name evidence="10" type="ORF">EKH79_09185</name>
</gene>
<evidence type="ECO:0000256" key="3">
    <source>
        <dbReference type="ARBA" id="ARBA00022679"/>
    </source>
</evidence>
<evidence type="ECO:0000256" key="2">
    <source>
        <dbReference type="ARBA" id="ARBA00012438"/>
    </source>
</evidence>
<dbReference type="Pfam" id="PF02518">
    <property type="entry name" value="HATPase_c"/>
    <property type="match status" value="1"/>
</dbReference>
<keyword evidence="11" id="KW-1185">Reference proteome</keyword>
<evidence type="ECO:0000256" key="4">
    <source>
        <dbReference type="ARBA" id="ARBA00022741"/>
    </source>
</evidence>
<evidence type="ECO:0000256" key="6">
    <source>
        <dbReference type="ARBA" id="ARBA00022840"/>
    </source>
</evidence>
<comment type="caution">
    <text evidence="10">The sequence shown here is derived from an EMBL/GenBank/DDBJ whole genome shotgun (WGS) entry which is preliminary data.</text>
</comment>
<keyword evidence="8" id="KW-0812">Transmembrane</keyword>
<dbReference type="AlphaFoldDB" id="A0A432LUF1"/>
<dbReference type="InterPro" id="IPR036890">
    <property type="entry name" value="HATPase_C_sf"/>
</dbReference>
<dbReference type="Gene3D" id="1.10.287.130">
    <property type="match status" value="1"/>
</dbReference>
<sequence>MYERIKSWLGRVPIDDPVDRRNAIFMQLLLLFEGLRVPLNKVYLVAFHWAYLQDHFYNRARSGSMTAIAIDFGTDLAMTITAWLGIYLIRLGKFKPAVSIYLGSVLCSGAIAYTAFGYQATDGNLTFIMILALSGIMLGRTALWITYAGEAITLIMSVAPIKVANVLHLPPVVIDAYALLPMRALMSYFLIAVIFDRSIYALRQSYNEANEKQKQLTLEIAARERAQEQLLHSQKMDAMGKVASGIAHDMNNIFGIIIGFSVERDRLPIDDSPDDDLLAVAEAMDGIESAARRGTSVCRKLLAFSRHDVAHLEVFDIVAALKGILPLIRKVLPQTVQLQVHVPDDEILVYFDRSQFELATINLASNARDAMPTGGTCTFSIERSDHRVTLSIHDTGIGMPDDVKARIFEPFFTTKSVGDGTGLGLSVVDGLIRGAGGSTAVESELGKGSIIRIRLPIAEPEMVLATPATFEDGMRSYL</sequence>
<keyword evidence="6" id="KW-0067">ATP-binding</keyword>
<feature type="domain" description="Histidine kinase" evidence="9">
    <location>
        <begin position="245"/>
        <end position="459"/>
    </location>
</feature>
<evidence type="ECO:0000256" key="1">
    <source>
        <dbReference type="ARBA" id="ARBA00000085"/>
    </source>
</evidence>
<feature type="transmembrane region" description="Helical" evidence="8">
    <location>
        <begin position="152"/>
        <end position="170"/>
    </location>
</feature>
<reference evidence="10 11" key="1">
    <citation type="submission" date="2018-12" db="EMBL/GenBank/DDBJ databases">
        <title>Dyella dinghuensis sp. nov. DHOA06 and Dyella choica sp. nov. 4M-K27, isolated from forest soil.</title>
        <authorList>
            <person name="Qiu L.-H."/>
            <person name="Gao Z.-H."/>
        </authorList>
    </citation>
    <scope>NUCLEOTIDE SEQUENCE [LARGE SCALE GENOMIC DNA]</scope>
    <source>
        <strain evidence="10 11">DHOA06</strain>
    </source>
</reference>
<organism evidence="10 11">
    <name type="scientific">Dyella dinghuensis</name>
    <dbReference type="NCBI Taxonomy" id="1920169"/>
    <lineage>
        <taxon>Bacteria</taxon>
        <taxon>Pseudomonadati</taxon>
        <taxon>Pseudomonadota</taxon>
        <taxon>Gammaproteobacteria</taxon>
        <taxon>Lysobacterales</taxon>
        <taxon>Rhodanobacteraceae</taxon>
        <taxon>Dyella</taxon>
    </lineage>
</organism>
<keyword evidence="3" id="KW-0808">Transferase</keyword>
<feature type="transmembrane region" description="Helical" evidence="8">
    <location>
        <begin position="125"/>
        <end position="145"/>
    </location>
</feature>
<dbReference type="GO" id="GO:0000160">
    <property type="term" value="P:phosphorelay signal transduction system"/>
    <property type="evidence" value="ECO:0007669"/>
    <property type="project" value="UniProtKB-KW"/>
</dbReference>
<dbReference type="InterPro" id="IPR004358">
    <property type="entry name" value="Sig_transdc_His_kin-like_C"/>
</dbReference>
<feature type="transmembrane region" description="Helical" evidence="8">
    <location>
        <begin position="64"/>
        <end position="88"/>
    </location>
</feature>
<dbReference type="EC" id="2.7.13.3" evidence="2"/>
<dbReference type="OrthoDB" id="9770473at2"/>
<dbReference type="SUPFAM" id="SSF55874">
    <property type="entry name" value="ATPase domain of HSP90 chaperone/DNA topoisomerase II/histidine kinase"/>
    <property type="match status" value="1"/>
</dbReference>
<keyword evidence="5 10" id="KW-0418">Kinase</keyword>
<keyword evidence="4" id="KW-0547">Nucleotide-binding</keyword>
<dbReference type="PRINTS" id="PR00344">
    <property type="entry name" value="BCTRLSENSOR"/>
</dbReference>
<evidence type="ECO:0000313" key="10">
    <source>
        <dbReference type="EMBL" id="RUL64214.1"/>
    </source>
</evidence>
<dbReference type="Gene3D" id="3.30.565.10">
    <property type="entry name" value="Histidine kinase-like ATPase, C-terminal domain"/>
    <property type="match status" value="1"/>
</dbReference>
<dbReference type="RefSeq" id="WP_126673493.1">
    <property type="nucleotide sequence ID" value="NZ_RYZR01000005.1"/>
</dbReference>
<dbReference type="Proteomes" id="UP000267077">
    <property type="component" value="Unassembled WGS sequence"/>
</dbReference>
<feature type="transmembrane region" description="Helical" evidence="8">
    <location>
        <begin position="100"/>
        <end position="119"/>
    </location>
</feature>
<dbReference type="GO" id="GO:0005524">
    <property type="term" value="F:ATP binding"/>
    <property type="evidence" value="ECO:0007669"/>
    <property type="project" value="UniProtKB-KW"/>
</dbReference>
<dbReference type="GO" id="GO:0004673">
    <property type="term" value="F:protein histidine kinase activity"/>
    <property type="evidence" value="ECO:0007669"/>
    <property type="project" value="UniProtKB-EC"/>
</dbReference>
<dbReference type="InterPro" id="IPR005467">
    <property type="entry name" value="His_kinase_dom"/>
</dbReference>
<dbReference type="PANTHER" id="PTHR43065:SF46">
    <property type="entry name" value="C4-DICARBOXYLATE TRANSPORT SENSOR PROTEIN DCTB"/>
    <property type="match status" value="1"/>
</dbReference>
<feature type="transmembrane region" description="Helical" evidence="8">
    <location>
        <begin position="28"/>
        <end position="52"/>
    </location>
</feature>
<evidence type="ECO:0000256" key="8">
    <source>
        <dbReference type="SAM" id="Phobius"/>
    </source>
</evidence>
<evidence type="ECO:0000259" key="9">
    <source>
        <dbReference type="PROSITE" id="PS50109"/>
    </source>
</evidence>
<evidence type="ECO:0000256" key="7">
    <source>
        <dbReference type="ARBA" id="ARBA00023012"/>
    </source>
</evidence>
<dbReference type="EMBL" id="RYZR01000005">
    <property type="protein sequence ID" value="RUL64214.1"/>
    <property type="molecule type" value="Genomic_DNA"/>
</dbReference>
<accession>A0A432LUF1</accession>
<name>A0A432LUF1_9GAMM</name>
<dbReference type="PROSITE" id="PS50109">
    <property type="entry name" value="HIS_KIN"/>
    <property type="match status" value="1"/>
</dbReference>
<protein>
    <recommendedName>
        <fullName evidence="2">histidine kinase</fullName>
        <ecNumber evidence="2">2.7.13.3</ecNumber>
    </recommendedName>
</protein>
<dbReference type="PANTHER" id="PTHR43065">
    <property type="entry name" value="SENSOR HISTIDINE KINASE"/>
    <property type="match status" value="1"/>
</dbReference>